<accession>F4HC58</accession>
<evidence type="ECO:0000313" key="1">
    <source>
        <dbReference type="EMBL" id="AEC17619.1"/>
    </source>
</evidence>
<dbReference type="EMBL" id="CP002667">
    <property type="protein sequence ID" value="AEC17619.1"/>
    <property type="molecule type" value="Genomic_DNA"/>
</dbReference>
<dbReference type="Proteomes" id="UP000006908">
    <property type="component" value="Chromosome"/>
</dbReference>
<dbReference type="HOGENOM" id="CLU_3099177_0_0_6"/>
<protein>
    <submittedName>
        <fullName evidence="1">Uncharacterized protein</fullName>
    </submittedName>
</protein>
<reference evidence="1 2" key="1">
    <citation type="journal article" date="2011" name="J. Bacteriol.">
        <title>Complete genome sequence of Gallibacterium anatis strain UMN179, isolated from a laying hen with peritonitis.</title>
        <authorList>
            <person name="Johnson T.J."/>
            <person name="Fernandez-Alarcon C."/>
            <person name="Bojesen A.M."/>
            <person name="Nolan L.K."/>
            <person name="Trampel D.W."/>
            <person name="Seemann T."/>
        </authorList>
    </citation>
    <scope>NUCLEOTIDE SEQUENCE [LARGE SCALE GENOMIC DNA]</scope>
    <source>
        <strain evidence="1 2">UMN179</strain>
    </source>
</reference>
<dbReference type="STRING" id="1005058.UMN179_01602"/>
<name>F4HC58_GALAU</name>
<dbReference type="eggNOG" id="ENOG5031KE6">
    <property type="taxonomic scope" value="Bacteria"/>
</dbReference>
<evidence type="ECO:0000313" key="2">
    <source>
        <dbReference type="Proteomes" id="UP000006908"/>
    </source>
</evidence>
<dbReference type="KEGG" id="gan:UMN179_01602"/>
<organism evidence="1 2">
    <name type="scientific">Gallibacterium anatis (strain UMN179)</name>
    <name type="common">Pasteurella anatis</name>
    <dbReference type="NCBI Taxonomy" id="1005058"/>
    <lineage>
        <taxon>Bacteria</taxon>
        <taxon>Pseudomonadati</taxon>
        <taxon>Pseudomonadota</taxon>
        <taxon>Gammaproteobacteria</taxon>
        <taxon>Pasteurellales</taxon>
        <taxon>Pasteurellaceae</taxon>
        <taxon>Gallibacterium</taxon>
    </lineage>
</organism>
<dbReference type="AlphaFoldDB" id="F4HC58"/>
<sequence>MLEDVSDLKEAYDFYKKVKKDENAIACGCLSDAEDWLWKELDALFADDEED</sequence>
<proteinExistence type="predicted"/>
<gene>
    <name evidence="1" type="ordered locus">UMN179_01602</name>
</gene>
<dbReference type="RefSeq" id="WP_013746390.1">
    <property type="nucleotide sequence ID" value="NC_015460.1"/>
</dbReference>